<accession>A0AB33AGF1</accession>
<dbReference type="InterPro" id="IPR036170">
    <property type="entry name" value="YezG-like_sf"/>
</dbReference>
<dbReference type="Proteomes" id="UP000013961">
    <property type="component" value="Chromosome"/>
</dbReference>
<proteinExistence type="predicted"/>
<dbReference type="KEGG" id="mabb:MASS_4195"/>
<reference evidence="1 2" key="1">
    <citation type="journal article" date="2013" name="Genome Announc.">
        <title>Complete Genome Sequence of Mycobacterium massiliense Clinical Strain Asan 50594, Belonging to the Type II Genotype.</title>
        <authorList>
            <person name="Kim B.J."/>
            <person name="Kim B.R."/>
            <person name="Hong S.H."/>
            <person name="Seok S.H."/>
            <person name="Kook Y.H."/>
            <person name="Kim B.J."/>
        </authorList>
    </citation>
    <scope>NUCLEOTIDE SEQUENCE [LARGE SCALE GENOMIC DNA]</scope>
    <source>
        <strain evidence="1 2">50594</strain>
    </source>
</reference>
<dbReference type="AlphaFoldDB" id="A0AB33AGF1"/>
<dbReference type="SUPFAM" id="SSF160424">
    <property type="entry name" value="BH3703-like"/>
    <property type="match status" value="1"/>
</dbReference>
<protein>
    <submittedName>
        <fullName evidence="1">Uncharacterized protein</fullName>
    </submittedName>
</protein>
<dbReference type="RefSeq" id="WP_016343403.1">
    <property type="nucleotide sequence ID" value="NC_021282.1"/>
</dbReference>
<dbReference type="EMBL" id="CP004374">
    <property type="protein sequence ID" value="AGM30797.1"/>
    <property type="molecule type" value="Genomic_DNA"/>
</dbReference>
<name>A0AB33AGF1_9MYCO</name>
<gene>
    <name evidence="1" type="ORF">MASS_4195</name>
</gene>
<evidence type="ECO:0000313" key="1">
    <source>
        <dbReference type="EMBL" id="AGM30797.1"/>
    </source>
</evidence>
<evidence type="ECO:0000313" key="2">
    <source>
        <dbReference type="Proteomes" id="UP000013961"/>
    </source>
</evidence>
<organism evidence="1 2">
    <name type="scientific">Mycobacteroides abscessus subsp. bolletii 50594</name>
    <dbReference type="NCBI Taxonomy" id="1303024"/>
    <lineage>
        <taxon>Bacteria</taxon>
        <taxon>Bacillati</taxon>
        <taxon>Actinomycetota</taxon>
        <taxon>Actinomycetes</taxon>
        <taxon>Mycobacteriales</taxon>
        <taxon>Mycobacteriaceae</taxon>
        <taxon>Mycobacteroides</taxon>
        <taxon>Mycobacteroides abscessus</taxon>
    </lineage>
</organism>
<sequence>MEAVDAIARVADYIRSRNIDYPTAGLSADPFAGGWSVYAPVEIDMDDPMAFLEIPVGRSVFLIGSSGRIEEVSSSIPPEVARQRFTERESAAVTQSGAQPETVEAISLEASRLIEPIVQQLALLGPPGWEHFSALFAMAGDARVAQLRFLSNSGSTVVPVPARIAELAAEHRDIAARLPAGPWWRMLLEVTDKGQVTEKYDYGDEPFPDDQLFRPADYRRDVDRYPRRDLPVWLAGYIAGPEAQGRPPQDASVAARRDAAEGTVAIGTDDIVPLPEAWSRWAVLAALCAGIRTEFGPLVRPSIALFEDGQRNGSTLFVLPGDRAVLSGGMWNSPLLTKAYAENTGLPNLYAGAPDWVNDSVLNSRRDVGLLSFCYWWRDGQWYRGAADTFHELDYPVPPIWTEDETLDGMIAVTGESQRDACRALLTSAAERSASKAQLRLILGEDADVDGAFTQLSIAGLTTE</sequence>